<feature type="signal peptide" evidence="6">
    <location>
        <begin position="1"/>
        <end position="21"/>
    </location>
</feature>
<dbReference type="PANTHER" id="PTHR38776:SF1">
    <property type="entry name" value="MLTA-INTERACTING PROTEIN-RELATED"/>
    <property type="match status" value="1"/>
</dbReference>
<evidence type="ECO:0000313" key="7">
    <source>
        <dbReference type="EMBL" id="MBR9726424.1"/>
    </source>
</evidence>
<evidence type="ECO:0000256" key="2">
    <source>
        <dbReference type="ARBA" id="ARBA00005722"/>
    </source>
</evidence>
<proteinExistence type="inferred from homology"/>
<keyword evidence="4" id="KW-0472">Membrane</keyword>
<evidence type="ECO:0000256" key="3">
    <source>
        <dbReference type="ARBA" id="ARBA00022729"/>
    </source>
</evidence>
<dbReference type="EMBL" id="JAAIKR010000001">
    <property type="protein sequence ID" value="MBR9726424.1"/>
    <property type="molecule type" value="Genomic_DNA"/>
</dbReference>
<accession>A0ABS5HXG8</accession>
<dbReference type="InterPro" id="IPR010583">
    <property type="entry name" value="MipA"/>
</dbReference>
<dbReference type="Pfam" id="PF06629">
    <property type="entry name" value="MipA"/>
    <property type="match status" value="1"/>
</dbReference>
<evidence type="ECO:0000313" key="8">
    <source>
        <dbReference type="Proteomes" id="UP000811844"/>
    </source>
</evidence>
<evidence type="ECO:0000256" key="5">
    <source>
        <dbReference type="ARBA" id="ARBA00023237"/>
    </source>
</evidence>
<protein>
    <submittedName>
        <fullName evidence="7">MipA/OmpV family protein</fullName>
    </submittedName>
</protein>
<organism evidence="7 8">
    <name type="scientific">Shewanella intestini</name>
    <dbReference type="NCBI Taxonomy" id="2017544"/>
    <lineage>
        <taxon>Bacteria</taxon>
        <taxon>Pseudomonadati</taxon>
        <taxon>Pseudomonadota</taxon>
        <taxon>Gammaproteobacteria</taxon>
        <taxon>Alteromonadales</taxon>
        <taxon>Shewanellaceae</taxon>
        <taxon>Shewanella</taxon>
    </lineage>
</organism>
<keyword evidence="5" id="KW-0998">Cell outer membrane</keyword>
<evidence type="ECO:0000256" key="6">
    <source>
        <dbReference type="SAM" id="SignalP"/>
    </source>
</evidence>
<keyword evidence="3 6" id="KW-0732">Signal</keyword>
<reference evidence="7 8" key="1">
    <citation type="submission" date="2020-02" db="EMBL/GenBank/DDBJ databases">
        <title>Shewanella WXL01 sp. nov., a marine bacterium isolated from green algae in Luhuitou Fringing Reef (Northern South China Sea).</title>
        <authorList>
            <person name="Wang X."/>
        </authorList>
    </citation>
    <scope>NUCLEOTIDE SEQUENCE [LARGE SCALE GENOMIC DNA]</scope>
    <source>
        <strain evidence="7 8">MCCC 1A01895</strain>
    </source>
</reference>
<gene>
    <name evidence="7" type="ORF">G3R48_00240</name>
</gene>
<dbReference type="PANTHER" id="PTHR38776">
    <property type="entry name" value="MLTA-INTERACTING PROTEIN-RELATED"/>
    <property type="match status" value="1"/>
</dbReference>
<comment type="subcellular location">
    <subcellularLocation>
        <location evidence="1">Cell outer membrane</location>
    </subcellularLocation>
</comment>
<keyword evidence="8" id="KW-1185">Reference proteome</keyword>
<sequence length="288" mass="32967">MDKIFRLFLLGCFVLPTTAMANNDCTQTQTCIEVDRWDLGIAVGIGSRSNPIVDHDNIPVYVAPSIAYYGNSWFFDNGNLGYSLIEREQFTINLATLYTAESGYFNDWDPSNFFVLSNNRQPVGKQPSQHAMLADAYINLNELEHRHFTLLGSVEAFYYSRIGIFKFVLGHDILDVHNGMQGDIKWNYSIAYAQWLFDAGISTTWKSKELIQYYYGVRESENQFWHQAYQASSGWSQSAEITTRYLIDTHWDAVVALRYTKFADAITSSPLLSKGYSTTYFVGMAYKF</sequence>
<evidence type="ECO:0000256" key="4">
    <source>
        <dbReference type="ARBA" id="ARBA00023136"/>
    </source>
</evidence>
<comment type="similarity">
    <text evidence="2">Belongs to the MipA/OmpV family.</text>
</comment>
<dbReference type="RefSeq" id="WP_194823832.1">
    <property type="nucleotide sequence ID" value="NZ_JAAIKR010000001.1"/>
</dbReference>
<comment type="caution">
    <text evidence="7">The sequence shown here is derived from an EMBL/GenBank/DDBJ whole genome shotgun (WGS) entry which is preliminary data.</text>
</comment>
<name>A0ABS5HXG8_9GAMM</name>
<dbReference type="Proteomes" id="UP000811844">
    <property type="component" value="Unassembled WGS sequence"/>
</dbReference>
<feature type="chain" id="PRO_5045089107" evidence="6">
    <location>
        <begin position="22"/>
        <end position="288"/>
    </location>
</feature>
<evidence type="ECO:0000256" key="1">
    <source>
        <dbReference type="ARBA" id="ARBA00004442"/>
    </source>
</evidence>